<reference evidence="2" key="1">
    <citation type="submission" date="2018-01" db="EMBL/GenBank/DDBJ databases">
        <title>An insight into the sialome of Amazonian anophelines.</title>
        <authorList>
            <person name="Ribeiro J.M."/>
            <person name="Scarpassa V."/>
            <person name="Calvo E."/>
        </authorList>
    </citation>
    <scope>NUCLEOTIDE SEQUENCE</scope>
</reference>
<sequence>MLSLRFIHTPSFDSIALATLLLLCSARGQLSSKHYSNEAKASFRDTIETTSTNSNNAYSTCACDRESVRFCGFRCFSVS</sequence>
<protein>
    <submittedName>
        <fullName evidence="2">Putative secreted protein</fullName>
    </submittedName>
</protein>
<accession>A0A2M4DBU2</accession>
<proteinExistence type="predicted"/>
<feature type="chain" id="PRO_5014947762" evidence="1">
    <location>
        <begin position="29"/>
        <end position="79"/>
    </location>
</feature>
<feature type="signal peptide" evidence="1">
    <location>
        <begin position="1"/>
        <end position="28"/>
    </location>
</feature>
<dbReference type="EMBL" id="GGFL01010875">
    <property type="protein sequence ID" value="MBW75053.1"/>
    <property type="molecule type" value="Transcribed_RNA"/>
</dbReference>
<name>A0A2M4DBU2_ANODA</name>
<organism evidence="2">
    <name type="scientific">Anopheles darlingi</name>
    <name type="common">Mosquito</name>
    <dbReference type="NCBI Taxonomy" id="43151"/>
    <lineage>
        <taxon>Eukaryota</taxon>
        <taxon>Metazoa</taxon>
        <taxon>Ecdysozoa</taxon>
        <taxon>Arthropoda</taxon>
        <taxon>Hexapoda</taxon>
        <taxon>Insecta</taxon>
        <taxon>Pterygota</taxon>
        <taxon>Neoptera</taxon>
        <taxon>Endopterygota</taxon>
        <taxon>Diptera</taxon>
        <taxon>Nematocera</taxon>
        <taxon>Culicoidea</taxon>
        <taxon>Culicidae</taxon>
        <taxon>Anophelinae</taxon>
        <taxon>Anopheles</taxon>
    </lineage>
</organism>
<evidence type="ECO:0000256" key="1">
    <source>
        <dbReference type="SAM" id="SignalP"/>
    </source>
</evidence>
<evidence type="ECO:0000313" key="2">
    <source>
        <dbReference type="EMBL" id="MBW75053.1"/>
    </source>
</evidence>
<dbReference type="AlphaFoldDB" id="A0A2M4DBU2"/>
<keyword evidence="1" id="KW-0732">Signal</keyword>